<organism evidence="4 5">
    <name type="scientific">Microvirga tunisiensis</name>
    <dbReference type="NCBI Taxonomy" id="2108360"/>
    <lineage>
        <taxon>Bacteria</taxon>
        <taxon>Pseudomonadati</taxon>
        <taxon>Pseudomonadota</taxon>
        <taxon>Alphaproteobacteria</taxon>
        <taxon>Hyphomicrobiales</taxon>
        <taxon>Methylobacteriaceae</taxon>
        <taxon>Microvirga</taxon>
    </lineage>
</organism>
<gene>
    <name evidence="4" type="ORF">FS320_38380</name>
</gene>
<dbReference type="RefSeq" id="WP_152717542.1">
    <property type="nucleotide sequence ID" value="NZ_VOSJ01000443.1"/>
</dbReference>
<dbReference type="OrthoDB" id="8019734at2"/>
<dbReference type="EMBL" id="VOSK01000424">
    <property type="protein sequence ID" value="MPR30687.1"/>
    <property type="molecule type" value="Genomic_DNA"/>
</dbReference>
<comment type="caution">
    <text evidence="4">The sequence shown here is derived from an EMBL/GenBank/DDBJ whole genome shotgun (WGS) entry which is preliminary data.</text>
</comment>
<feature type="domain" description="Phasin" evidence="3">
    <location>
        <begin position="341"/>
        <end position="427"/>
    </location>
</feature>
<dbReference type="PANTHER" id="PTHR35585">
    <property type="entry name" value="HHE DOMAIN PROTEIN (AFU_ORTHOLOGUE AFUA_4G00730)"/>
    <property type="match status" value="1"/>
</dbReference>
<evidence type="ECO:0000259" key="2">
    <source>
        <dbReference type="Pfam" id="PF01814"/>
    </source>
</evidence>
<proteinExistence type="predicted"/>
<evidence type="ECO:0000259" key="3">
    <source>
        <dbReference type="Pfam" id="PF09361"/>
    </source>
</evidence>
<protein>
    <recommendedName>
        <fullName evidence="6">Hemerythrin-like domain-containing protein</fullName>
    </recommendedName>
</protein>
<keyword evidence="5" id="KW-1185">Reference proteome</keyword>
<feature type="region of interest" description="Disordered" evidence="1">
    <location>
        <begin position="257"/>
        <end position="280"/>
    </location>
</feature>
<reference evidence="4 5" key="1">
    <citation type="journal article" date="2019" name="Syst. Appl. Microbiol.">
        <title>Microvirga tunisiensis sp. nov., a root nodule symbiotic bacterium isolated from Lupinus micranthus and L. luteus grown in Northern Tunisia.</title>
        <authorList>
            <person name="Msaddak A."/>
            <person name="Rejili M."/>
            <person name="Duran D."/>
            <person name="Mars M."/>
            <person name="Palacios J.M."/>
            <person name="Ruiz-Argueso T."/>
            <person name="Rey L."/>
            <person name="Imperial J."/>
        </authorList>
    </citation>
    <scope>NUCLEOTIDE SEQUENCE [LARGE SCALE GENOMIC DNA]</scope>
    <source>
        <strain evidence="4 5">Lmie10</strain>
    </source>
</reference>
<evidence type="ECO:0008006" key="6">
    <source>
        <dbReference type="Google" id="ProtNLM"/>
    </source>
</evidence>
<evidence type="ECO:0000313" key="5">
    <source>
        <dbReference type="Proteomes" id="UP000403266"/>
    </source>
</evidence>
<dbReference type="InterPro" id="IPR018968">
    <property type="entry name" value="Phasin"/>
</dbReference>
<evidence type="ECO:0000256" key="1">
    <source>
        <dbReference type="SAM" id="MobiDB-lite"/>
    </source>
</evidence>
<dbReference type="Pfam" id="PF01814">
    <property type="entry name" value="Hemerythrin"/>
    <property type="match status" value="1"/>
</dbReference>
<dbReference type="AlphaFoldDB" id="A0A5N7MUP9"/>
<evidence type="ECO:0000313" key="4">
    <source>
        <dbReference type="EMBL" id="MPR30687.1"/>
    </source>
</evidence>
<dbReference type="PANTHER" id="PTHR35585:SF1">
    <property type="entry name" value="HHE DOMAIN PROTEIN (AFU_ORTHOLOGUE AFUA_4G00730)"/>
    <property type="match status" value="1"/>
</dbReference>
<accession>A0A5N7MUP9</accession>
<feature type="domain" description="Hemerythrin-like" evidence="2">
    <location>
        <begin position="130"/>
        <end position="235"/>
    </location>
</feature>
<sequence length="437" mass="48288">MQPLKDSAVPLLCNAQLKSRLIVQRTMSLVWLYCRIPQPKRPGCLPFYVAPPYKLQRFANAAVPLLHPTIREACMLSSASVSLAFFHPIERSSVVTAAGSVRSMMPDPLPCLRGMMINRTIGQTPPDKANELFAQLLGTTNDAAETREQLLASLAHELDLLANLQEQHLFPVLENHPETADLVRGARDDNQQTRALLDELAATPKDSDAFLAKVGELRKVFQQHIRNDKNELLPVVLKVLNEDEVEAVVEKVEEEIAEATRASSDQSPARRQRAKRAPRTSGNLLAAVEAIPEAVQDVEQEVQVMVQASLPVASEIVDRATEVAEHQGQVTSNLLDHAPRYVQAIARSNTILARGAGTIALEWFGLRQERLLKNLDSINDLLACRSMPDLVNLQSSLMRQNVEQMIGNSQRLAQISAQVAQEATQTVMSPMADRHIS</sequence>
<dbReference type="Gene3D" id="1.20.120.520">
    <property type="entry name" value="nmb1532 protein domain like"/>
    <property type="match status" value="1"/>
</dbReference>
<dbReference type="Proteomes" id="UP000403266">
    <property type="component" value="Unassembled WGS sequence"/>
</dbReference>
<name>A0A5N7MUP9_9HYPH</name>
<dbReference type="InterPro" id="IPR012312">
    <property type="entry name" value="Hemerythrin-like"/>
</dbReference>
<dbReference type="Pfam" id="PF09361">
    <property type="entry name" value="Phasin_2"/>
    <property type="match status" value="1"/>
</dbReference>